<dbReference type="Gene3D" id="2.60.40.10">
    <property type="entry name" value="Immunoglobulins"/>
    <property type="match status" value="1"/>
</dbReference>
<dbReference type="SUPFAM" id="SSF49299">
    <property type="entry name" value="PKD domain"/>
    <property type="match status" value="1"/>
</dbReference>
<dbReference type="InterPro" id="IPR000601">
    <property type="entry name" value="PKD_dom"/>
</dbReference>
<keyword evidence="3" id="KW-1185">Reference proteome</keyword>
<dbReference type="Proteomes" id="UP000193804">
    <property type="component" value="Unassembled WGS sequence"/>
</dbReference>
<protein>
    <submittedName>
        <fullName evidence="2">PKD domain-containing protein</fullName>
    </submittedName>
</protein>
<accession>A0A1X7JMD1</accession>
<gene>
    <name evidence="2" type="ORF">SAMN05661096_01741</name>
</gene>
<dbReference type="InterPro" id="IPR035986">
    <property type="entry name" value="PKD_dom_sf"/>
</dbReference>
<name>A0A1X7JMD1_9BACT</name>
<dbReference type="STRING" id="1028.SAMN05661096_01741"/>
<reference evidence="3" key="1">
    <citation type="submission" date="2017-04" db="EMBL/GenBank/DDBJ databases">
        <authorList>
            <person name="Varghese N."/>
            <person name="Submissions S."/>
        </authorList>
    </citation>
    <scope>NUCLEOTIDE SEQUENCE [LARGE SCALE GENOMIC DNA]</scope>
    <source>
        <strain evidence="3">DSM 4125</strain>
    </source>
</reference>
<feature type="domain" description="PKD" evidence="1">
    <location>
        <begin position="425"/>
        <end position="483"/>
    </location>
</feature>
<proteinExistence type="predicted"/>
<dbReference type="EMBL" id="FXAW01000003">
    <property type="protein sequence ID" value="SMG28797.1"/>
    <property type="molecule type" value="Genomic_DNA"/>
</dbReference>
<dbReference type="InterPro" id="IPR013783">
    <property type="entry name" value="Ig-like_fold"/>
</dbReference>
<dbReference type="CDD" id="cd00146">
    <property type="entry name" value="PKD"/>
    <property type="match status" value="1"/>
</dbReference>
<sequence length="1736" mass="186653">MQKKIYLDHFTLISLKLTTTYCMNNKILKFLFVVLLLSARILVAQDFSESFWYFGNNSDAIQFDRNDTRQSLLIENQAIPFGNQGSAVAANAVDGQLLFYTDGSLIYGKNHAMLPGGNAIGGDNSLRHPVAIAPSNNTSDNIFYVYIINAAGELQQLSVDMSLGEFGEVTTSAQGTGFSNLSEFVNSYKVGENYFLLFQSDNRLEMVQIQDDGSLLSVADHNFSVDFQLNNVSFRAHDSDTLQLALSSANVNGNPKNLILLALDLSDIGNPVFQNEEILSNTGAVNQIITDLEWSIGGRNLYYSKNNLSTGEGRLIQLNLDSASSENILNRTVSNVDALKNGPDGNLYFLYNNGAQEFLSRILNADSIPDSLTIEWNLFDNNSFSQAKNLPNIAPPALIDGNVRFDWYTSSLNASLCQNNPVSFFADYSDLDDITSLSWDFGNGQTSNAISPNVIYEEAGQYDVVLTINAGGNFIIDSAAVTVNQFDSEVQLQDSTVCELPLENYGPTLADGSDPDQVVWINPDPEKFTDNGDGTATFLQSGVYTAAVTVGNCTVTASFELTLFEEQKQLANFWYFGDGAGIDFNGDAGPVAVTDGAIVAEQGCTTVSDDNGELLFYTNGDVIWDSEHIEMANGTDLGGDPAASQGVIAVAHGSDPSLYYLFLNEDASTGTNVFSYALVDMKLNNGLGDVVLKGRKIYSRSTEKVAAQGVQNTNVLTHELGSNSYRLYPVNDQGINAAEYISQGSDYFSNSSANGYLKYAAGGDKVAQAYNSGGAFIDFLRRDSVENWEEALINVNFGGIVYGIEFSPSSNLLYATINNGQNSLLLQIPVNDDYTIEEIENPDSVTVADLSFEAGALQTGPNGQIYIAANNSPDVYTIGSPDTRFLPENGGNLASSLQPFNLAGRSSRLGLPNFVQNLSTPNQEPSINVIAGCTADPIILQGVGKTSFDQFSWTITPAGSSSSVYTSNNQNDTLDIDLDPGAYEASLRITNECGYDELLVENFELFASPDVSNVLTPRTFCGSTLTLGEDIVDEPGHTYLWSTGDTTQVIEVTETGNYTVTVTSENGCISTAEIFAGPPYEVDLGGDRTLCEEETLRLSAGGNANSYRWFVDDVQQSSTGQNFNVNTNATGTFIVRVEIPDPLDPNCFAEDEIEVIINENPIITVNGTTNPTCGNSDGEIQLSVNGGSNDLRISWSGPTAVADGETVGSSLAAGTYNITATDNLTGCSTTETVALSNSEFNVSVNPTANCEPTNQSIEVTLTQNADTLKPDFVWEIVDQEGNVEQNGTSPDSVFTINGLSEGTFSIEVFDQDGTGCLGAASFSLQLPDSVSFNPDDNVFGCGTGYDLYGYLESLNANATYSISPNPADSSNVAAGAYEVTAAQGALCASTATINVALSPQANILDIENTINCDGGRILTVILDGQNPADFTFNWNNGAQGQSITVNQVGTYTATVSPNGNISCAQELSVNVEEGYEPLDASLESEVNCDDGTILLRGIVSGASGEYNVNLTNAAGVNIPTVDNSQAALEWSIVESGTYTFTATDNGPGGCDPVVITRDLTVQEIFEPEIQSTYFICPTGLEAERTVTLDPGSFGSYTWTLPNGSTTTNRTVIANEPGEYRVVLTAAGCEYNVSTTVLEDCQPKVFAPNAVRPASSIAQNRFFRVFANEYVGEFQIIIFNRWGTIVYQSNDKDFEWDATDLNGVEVPQGLYAYIINFKSTEEDGRTYEQRGGVNVVR</sequence>
<dbReference type="SUPFAM" id="SSF63829">
    <property type="entry name" value="Calcium-dependent phosphotriesterase"/>
    <property type="match status" value="1"/>
</dbReference>
<dbReference type="PROSITE" id="PS50093">
    <property type="entry name" value="PKD"/>
    <property type="match status" value="1"/>
</dbReference>
<dbReference type="Pfam" id="PF18911">
    <property type="entry name" value="PKD_4"/>
    <property type="match status" value="1"/>
</dbReference>
<evidence type="ECO:0000259" key="1">
    <source>
        <dbReference type="PROSITE" id="PS50093"/>
    </source>
</evidence>
<evidence type="ECO:0000313" key="3">
    <source>
        <dbReference type="Proteomes" id="UP000193804"/>
    </source>
</evidence>
<evidence type="ECO:0000313" key="2">
    <source>
        <dbReference type="EMBL" id="SMG28797.1"/>
    </source>
</evidence>
<dbReference type="InterPro" id="IPR022409">
    <property type="entry name" value="PKD/Chitinase_dom"/>
</dbReference>
<dbReference type="SMART" id="SM00089">
    <property type="entry name" value="PKD"/>
    <property type="match status" value="2"/>
</dbReference>
<dbReference type="Pfam" id="PF13585">
    <property type="entry name" value="CHU_C"/>
    <property type="match status" value="1"/>
</dbReference>
<organism evidence="2 3">
    <name type="scientific">Marivirga sericea</name>
    <dbReference type="NCBI Taxonomy" id="1028"/>
    <lineage>
        <taxon>Bacteria</taxon>
        <taxon>Pseudomonadati</taxon>
        <taxon>Bacteroidota</taxon>
        <taxon>Cytophagia</taxon>
        <taxon>Cytophagales</taxon>
        <taxon>Marivirgaceae</taxon>
        <taxon>Marivirga</taxon>
    </lineage>
</organism>